<accession>A0ABW8UZ25</accession>
<gene>
    <name evidence="1" type="ORF">ACERZ8_14000</name>
</gene>
<evidence type="ECO:0000313" key="1">
    <source>
        <dbReference type="EMBL" id="MFL4470937.1"/>
    </source>
</evidence>
<sequence>MQSQLEQHIEAYDGKAVTLLSQAMQACRGHPGCLDDVVGLCFDARPLISEGATWILKAEVENGTTVPPHLVARIAGDLDRLSSWQAHLHLCQSFDHLACNAEQTAEFFAWADKLRTHARPFLRAWSLHVLVKISLEFEGFRQAAERALIAGENDQAASVRARARKLRDLVGSKP</sequence>
<name>A0ABW8UZ25_9RHOB</name>
<dbReference type="RefSeq" id="WP_407592772.1">
    <property type="nucleotide sequence ID" value="NZ_JBHDIY010000002.1"/>
</dbReference>
<evidence type="ECO:0000313" key="2">
    <source>
        <dbReference type="Proteomes" id="UP001627408"/>
    </source>
</evidence>
<organism evidence="1 2">
    <name type="scientific">Tateyamaria armeniaca</name>
    <dbReference type="NCBI Taxonomy" id="2518930"/>
    <lineage>
        <taxon>Bacteria</taxon>
        <taxon>Pseudomonadati</taxon>
        <taxon>Pseudomonadota</taxon>
        <taxon>Alphaproteobacteria</taxon>
        <taxon>Rhodobacterales</taxon>
        <taxon>Roseobacteraceae</taxon>
        <taxon>Tateyamaria</taxon>
    </lineage>
</organism>
<keyword evidence="2" id="KW-1185">Reference proteome</keyword>
<dbReference type="EMBL" id="JBHDIY010000002">
    <property type="protein sequence ID" value="MFL4470937.1"/>
    <property type="molecule type" value="Genomic_DNA"/>
</dbReference>
<dbReference type="Proteomes" id="UP001627408">
    <property type="component" value="Unassembled WGS sequence"/>
</dbReference>
<comment type="caution">
    <text evidence="1">The sequence shown here is derived from an EMBL/GenBank/DDBJ whole genome shotgun (WGS) entry which is preliminary data.</text>
</comment>
<proteinExistence type="predicted"/>
<reference evidence="1 2" key="1">
    <citation type="submission" date="2024-08" db="EMBL/GenBank/DDBJ databases">
        <title>Tateyamaria sp. nov., isolated from marine algae.</title>
        <authorList>
            <person name="Choi B.J."/>
            <person name="Kim J.M."/>
            <person name="Lee J.K."/>
            <person name="Choi D.G."/>
            <person name="Bayburt H."/>
            <person name="Baek J.H."/>
            <person name="Han D.M."/>
            <person name="Jeon C.O."/>
        </authorList>
    </citation>
    <scope>NUCLEOTIDE SEQUENCE [LARGE SCALE GENOMIC DNA]</scope>
    <source>
        <strain evidence="1 2">KMU-156</strain>
    </source>
</reference>
<protein>
    <submittedName>
        <fullName evidence="1">Uncharacterized protein</fullName>
    </submittedName>
</protein>